<evidence type="ECO:0000313" key="2">
    <source>
        <dbReference type="EMBL" id="GFY43955.1"/>
    </source>
</evidence>
<proteinExistence type="predicted"/>
<reference evidence="2" key="1">
    <citation type="submission" date="2020-08" db="EMBL/GenBank/DDBJ databases">
        <title>Multicomponent nature underlies the extraordinary mechanical properties of spider dragline silk.</title>
        <authorList>
            <person name="Kono N."/>
            <person name="Nakamura H."/>
            <person name="Mori M."/>
            <person name="Yoshida Y."/>
            <person name="Ohtoshi R."/>
            <person name="Malay A.D."/>
            <person name="Moran D.A.P."/>
            <person name="Tomita M."/>
            <person name="Numata K."/>
            <person name="Arakawa K."/>
        </authorList>
    </citation>
    <scope>NUCLEOTIDE SEQUENCE</scope>
</reference>
<evidence type="ECO:0000256" key="1">
    <source>
        <dbReference type="SAM" id="MobiDB-lite"/>
    </source>
</evidence>
<feature type="region of interest" description="Disordered" evidence="1">
    <location>
        <begin position="66"/>
        <end position="111"/>
    </location>
</feature>
<protein>
    <submittedName>
        <fullName evidence="2">Uncharacterized protein</fullName>
    </submittedName>
</protein>
<keyword evidence="3" id="KW-1185">Reference proteome</keyword>
<sequence length="194" mass="22537">MSVEEFDEYTETSKTTYRRTGSYIDVPGDQDSYITTTAVTDGHEKPEVEERYFTGKIKLDEIAERNGQHPDLPDEERHGPCPNNEHCIVDDWTDRDGKGGSEAKEESSPYDNVSKWEVDYTNKNYVRSKCNKPTGQHRLVQGRQFDWDIDYDNSLYLESQVTAPKGLHRLKKDLKRKLVVRLIDIFSKIFNLLL</sequence>
<dbReference type="OrthoDB" id="6437335at2759"/>
<dbReference type="Proteomes" id="UP000886998">
    <property type="component" value="Unassembled WGS sequence"/>
</dbReference>
<dbReference type="AlphaFoldDB" id="A0A8X6WZ75"/>
<accession>A0A8X6WZ75</accession>
<evidence type="ECO:0000313" key="3">
    <source>
        <dbReference type="Proteomes" id="UP000886998"/>
    </source>
</evidence>
<name>A0A8X6WZ75_9ARAC</name>
<feature type="compositionally biased region" description="Basic and acidic residues" evidence="1">
    <location>
        <begin position="66"/>
        <end position="79"/>
    </location>
</feature>
<feature type="region of interest" description="Disordered" evidence="1">
    <location>
        <begin position="1"/>
        <end position="30"/>
    </location>
</feature>
<gene>
    <name evidence="2" type="ORF">TNIN_449061</name>
</gene>
<organism evidence="2 3">
    <name type="scientific">Trichonephila inaurata madagascariensis</name>
    <dbReference type="NCBI Taxonomy" id="2747483"/>
    <lineage>
        <taxon>Eukaryota</taxon>
        <taxon>Metazoa</taxon>
        <taxon>Ecdysozoa</taxon>
        <taxon>Arthropoda</taxon>
        <taxon>Chelicerata</taxon>
        <taxon>Arachnida</taxon>
        <taxon>Araneae</taxon>
        <taxon>Araneomorphae</taxon>
        <taxon>Entelegynae</taxon>
        <taxon>Araneoidea</taxon>
        <taxon>Nephilidae</taxon>
        <taxon>Trichonephila</taxon>
        <taxon>Trichonephila inaurata</taxon>
    </lineage>
</organism>
<comment type="caution">
    <text evidence="2">The sequence shown here is derived from an EMBL/GenBank/DDBJ whole genome shotgun (WGS) entry which is preliminary data.</text>
</comment>
<dbReference type="EMBL" id="BMAV01003963">
    <property type="protein sequence ID" value="GFY43955.1"/>
    <property type="molecule type" value="Genomic_DNA"/>
</dbReference>
<feature type="compositionally biased region" description="Acidic residues" evidence="1">
    <location>
        <begin position="1"/>
        <end position="10"/>
    </location>
</feature>
<feature type="compositionally biased region" description="Basic and acidic residues" evidence="1">
    <location>
        <begin position="87"/>
        <end position="107"/>
    </location>
</feature>